<dbReference type="Pfam" id="PF02954">
    <property type="entry name" value="HTH_8"/>
    <property type="match status" value="1"/>
</dbReference>
<dbReference type="FunFam" id="3.40.50.300:FF:000006">
    <property type="entry name" value="DNA-binding transcriptional regulator NtrC"/>
    <property type="match status" value="1"/>
</dbReference>
<dbReference type="InterPro" id="IPR025662">
    <property type="entry name" value="Sigma_54_int_dom_ATP-bd_1"/>
</dbReference>
<evidence type="ECO:0000256" key="8">
    <source>
        <dbReference type="ARBA" id="ARBA00023125"/>
    </source>
</evidence>
<evidence type="ECO:0000313" key="15">
    <source>
        <dbReference type="EMBL" id="PQO47151.1"/>
    </source>
</evidence>
<dbReference type="FunFam" id="3.40.50.2300:FF:000018">
    <property type="entry name" value="DNA-binding transcriptional regulator NtrC"/>
    <property type="match status" value="1"/>
</dbReference>
<dbReference type="InterPro" id="IPR001789">
    <property type="entry name" value="Sig_transdc_resp-reg_receiver"/>
</dbReference>
<keyword evidence="4" id="KW-0547">Nucleotide-binding</keyword>
<evidence type="ECO:0000256" key="3">
    <source>
        <dbReference type="ARBA" id="ARBA00022553"/>
    </source>
</evidence>
<evidence type="ECO:0000256" key="4">
    <source>
        <dbReference type="ARBA" id="ARBA00022741"/>
    </source>
</evidence>
<dbReference type="Gene3D" id="1.10.10.60">
    <property type="entry name" value="Homeodomain-like"/>
    <property type="match status" value="1"/>
</dbReference>
<dbReference type="Gene3D" id="1.10.8.60">
    <property type="match status" value="1"/>
</dbReference>
<comment type="caution">
    <text evidence="14">The sequence shown here is derived from an EMBL/GenBank/DDBJ whole genome shotgun (WGS) entry which is preliminary data.</text>
</comment>
<dbReference type="Proteomes" id="UP000237819">
    <property type="component" value="Unassembled WGS sequence"/>
</dbReference>
<dbReference type="RefSeq" id="WP_105334039.1">
    <property type="nucleotide sequence ID" value="NZ_PUHZ01000005.1"/>
</dbReference>
<comment type="subcellular location">
    <subcellularLocation>
        <location evidence="1">Cytoplasm</location>
    </subcellularLocation>
</comment>
<name>A0A2S8F274_9BACT</name>
<keyword evidence="10" id="KW-0804">Transcription</keyword>
<evidence type="ECO:0000256" key="7">
    <source>
        <dbReference type="ARBA" id="ARBA00023015"/>
    </source>
</evidence>
<dbReference type="EMBL" id="PUIB01000032">
    <property type="protein sequence ID" value="PQO26272.1"/>
    <property type="molecule type" value="Genomic_DNA"/>
</dbReference>
<evidence type="ECO:0000256" key="5">
    <source>
        <dbReference type="ARBA" id="ARBA00022840"/>
    </source>
</evidence>
<evidence type="ECO:0000313" key="16">
    <source>
        <dbReference type="Proteomes" id="UP000237819"/>
    </source>
</evidence>
<dbReference type="InterPro" id="IPR002197">
    <property type="entry name" value="HTH_Fis"/>
</dbReference>
<feature type="domain" description="Sigma-54 factor interaction" evidence="12">
    <location>
        <begin position="148"/>
        <end position="377"/>
    </location>
</feature>
<feature type="modified residue" description="4-aspartylphosphate" evidence="11">
    <location>
        <position position="61"/>
    </location>
</feature>
<dbReference type="GO" id="GO:0005524">
    <property type="term" value="F:ATP binding"/>
    <property type="evidence" value="ECO:0007669"/>
    <property type="project" value="UniProtKB-KW"/>
</dbReference>
<keyword evidence="6" id="KW-0902">Two-component regulatory system</keyword>
<evidence type="ECO:0000313" key="17">
    <source>
        <dbReference type="Proteomes" id="UP000239388"/>
    </source>
</evidence>
<dbReference type="SMART" id="SM00382">
    <property type="entry name" value="AAA"/>
    <property type="match status" value="1"/>
</dbReference>
<dbReference type="PROSITE" id="PS50045">
    <property type="entry name" value="SIGMA54_INTERACT_4"/>
    <property type="match status" value="1"/>
</dbReference>
<dbReference type="InterPro" id="IPR025944">
    <property type="entry name" value="Sigma_54_int_dom_CS"/>
</dbReference>
<gene>
    <name evidence="15" type="ORF">C5Y93_03675</name>
    <name evidence="14" type="ORF">C5Y98_30985</name>
</gene>
<evidence type="ECO:0000256" key="9">
    <source>
        <dbReference type="ARBA" id="ARBA00023159"/>
    </source>
</evidence>
<dbReference type="Gene3D" id="3.40.50.300">
    <property type="entry name" value="P-loop containing nucleotide triphosphate hydrolases"/>
    <property type="match status" value="1"/>
</dbReference>
<dbReference type="GO" id="GO:0006355">
    <property type="term" value="P:regulation of DNA-templated transcription"/>
    <property type="evidence" value="ECO:0007669"/>
    <property type="project" value="InterPro"/>
</dbReference>
<dbReference type="Pfam" id="PF25601">
    <property type="entry name" value="AAA_lid_14"/>
    <property type="match status" value="1"/>
</dbReference>
<dbReference type="PROSITE" id="PS00688">
    <property type="entry name" value="SIGMA54_INTERACT_3"/>
    <property type="match status" value="1"/>
</dbReference>
<dbReference type="AlphaFoldDB" id="A0A2S8F274"/>
<keyword evidence="5" id="KW-0067">ATP-binding</keyword>
<evidence type="ECO:0000259" key="13">
    <source>
        <dbReference type="PROSITE" id="PS50110"/>
    </source>
</evidence>
<evidence type="ECO:0000313" key="14">
    <source>
        <dbReference type="EMBL" id="PQO26272.1"/>
    </source>
</evidence>
<sequence>MSIVESPVATGNVLVVDDNARARQSIVDVLEMLGHRGSACSGGHEALQRLDSDEFDAVVTDLQMPGMDGLELVQQIRRRDADIPIVMVTAHGSVSTAVEAMRFGAADYLEKPLNADRLEEVIHRVLESAASGDRATVSTPGETGQVAMIGESRAMRQVRQRIAQVAPTDETVLIIGESGVGKELVARTIHESSRRAGRALISLNCPVLSAHLMESELFGHTRGAFTSADSSRVGRFELAEQGTILLDEISEIDLALQAKLLRVLQERCYERVGSSETIEADVRVLATSNRDLPGEVTAGRFRRDLYYRLAVVPIELPPLRSRRDDIPLLVDYFLQQTASRLERPVNCLQPAALDLLVRHDWPGNVRELENIVTRACVLATDGQISTDDLGSWLHAESAEETCETHESPVGVKLDEMERRLISATLEHYDGHREKTAAALGISPRTLSNKLRSYGLAPRAKTFARAI</sequence>
<dbReference type="SUPFAM" id="SSF52172">
    <property type="entry name" value="CheY-like"/>
    <property type="match status" value="1"/>
</dbReference>
<accession>A0A2S8F274</accession>
<dbReference type="InterPro" id="IPR011006">
    <property type="entry name" value="CheY-like_superfamily"/>
</dbReference>
<keyword evidence="8" id="KW-0238">DNA-binding</keyword>
<dbReference type="Gene3D" id="3.40.50.2300">
    <property type="match status" value="1"/>
</dbReference>
<evidence type="ECO:0000256" key="11">
    <source>
        <dbReference type="PROSITE-ProRule" id="PRU00169"/>
    </source>
</evidence>
<organism evidence="14 17">
    <name type="scientific">Blastopirellula marina</name>
    <dbReference type="NCBI Taxonomy" id="124"/>
    <lineage>
        <taxon>Bacteria</taxon>
        <taxon>Pseudomonadati</taxon>
        <taxon>Planctomycetota</taxon>
        <taxon>Planctomycetia</taxon>
        <taxon>Pirellulales</taxon>
        <taxon>Pirellulaceae</taxon>
        <taxon>Blastopirellula</taxon>
    </lineage>
</organism>
<keyword evidence="7" id="KW-0805">Transcription regulation</keyword>
<dbReference type="OrthoDB" id="9807827at2"/>
<evidence type="ECO:0000259" key="12">
    <source>
        <dbReference type="PROSITE" id="PS50045"/>
    </source>
</evidence>
<evidence type="ECO:0000256" key="10">
    <source>
        <dbReference type="ARBA" id="ARBA00023163"/>
    </source>
</evidence>
<evidence type="ECO:0000256" key="6">
    <source>
        <dbReference type="ARBA" id="ARBA00023012"/>
    </source>
</evidence>
<dbReference type="GO" id="GO:0005737">
    <property type="term" value="C:cytoplasm"/>
    <property type="evidence" value="ECO:0007669"/>
    <property type="project" value="UniProtKB-SubCell"/>
</dbReference>
<dbReference type="EMBL" id="PUHZ01000005">
    <property type="protein sequence ID" value="PQO47151.1"/>
    <property type="molecule type" value="Genomic_DNA"/>
</dbReference>
<dbReference type="PROSITE" id="PS50110">
    <property type="entry name" value="RESPONSE_REGULATORY"/>
    <property type="match status" value="1"/>
</dbReference>
<keyword evidence="9" id="KW-0010">Activator</keyword>
<keyword evidence="3 11" id="KW-0597">Phosphoprotein</keyword>
<dbReference type="InterPro" id="IPR027417">
    <property type="entry name" value="P-loop_NTPase"/>
</dbReference>
<evidence type="ECO:0000256" key="2">
    <source>
        <dbReference type="ARBA" id="ARBA00022490"/>
    </source>
</evidence>
<reference evidence="16 17" key="1">
    <citation type="submission" date="2018-02" db="EMBL/GenBank/DDBJ databases">
        <title>Comparative genomes isolates from brazilian mangrove.</title>
        <authorList>
            <person name="Araujo J.E."/>
            <person name="Taketani R.G."/>
            <person name="Silva M.C.P."/>
            <person name="Loureco M.V."/>
            <person name="Andreote F.D."/>
        </authorList>
    </citation>
    <scope>NUCLEOTIDE SEQUENCE [LARGE SCALE GENOMIC DNA]</scope>
    <source>
        <strain evidence="14 17">NAP PRIS-MGV</strain>
        <strain evidence="15 16">Nap-Phe MGV</strain>
    </source>
</reference>
<dbReference type="Pfam" id="PF00072">
    <property type="entry name" value="Response_reg"/>
    <property type="match status" value="1"/>
</dbReference>
<dbReference type="PANTHER" id="PTHR32071">
    <property type="entry name" value="TRANSCRIPTIONAL REGULATORY PROTEIN"/>
    <property type="match status" value="1"/>
</dbReference>
<protein>
    <submittedName>
        <fullName evidence="14">Sigma-54-dependent Fis family transcriptional regulator</fullName>
    </submittedName>
</protein>
<dbReference type="InterPro" id="IPR002078">
    <property type="entry name" value="Sigma_54_int"/>
</dbReference>
<dbReference type="PROSITE" id="PS00675">
    <property type="entry name" value="SIGMA54_INTERACT_1"/>
    <property type="match status" value="1"/>
</dbReference>
<keyword evidence="2" id="KW-0963">Cytoplasm</keyword>
<proteinExistence type="predicted"/>
<dbReference type="PRINTS" id="PR01590">
    <property type="entry name" value="HTHFIS"/>
</dbReference>
<dbReference type="GO" id="GO:0043565">
    <property type="term" value="F:sequence-specific DNA binding"/>
    <property type="evidence" value="ECO:0007669"/>
    <property type="project" value="InterPro"/>
</dbReference>
<dbReference type="SUPFAM" id="SSF52540">
    <property type="entry name" value="P-loop containing nucleoside triphosphate hydrolases"/>
    <property type="match status" value="1"/>
</dbReference>
<dbReference type="FunFam" id="1.10.8.60:FF:000014">
    <property type="entry name" value="DNA-binding transcriptional regulator NtrC"/>
    <property type="match status" value="1"/>
</dbReference>
<evidence type="ECO:0000256" key="1">
    <source>
        <dbReference type="ARBA" id="ARBA00004496"/>
    </source>
</evidence>
<dbReference type="SUPFAM" id="SSF46689">
    <property type="entry name" value="Homeodomain-like"/>
    <property type="match status" value="1"/>
</dbReference>
<dbReference type="SMART" id="SM00448">
    <property type="entry name" value="REC"/>
    <property type="match status" value="1"/>
</dbReference>
<dbReference type="InterPro" id="IPR009057">
    <property type="entry name" value="Homeodomain-like_sf"/>
</dbReference>
<dbReference type="Pfam" id="PF00158">
    <property type="entry name" value="Sigma54_activat"/>
    <property type="match status" value="1"/>
</dbReference>
<dbReference type="PANTHER" id="PTHR32071:SF57">
    <property type="entry name" value="C4-DICARBOXYLATE TRANSPORT TRANSCRIPTIONAL REGULATORY PROTEIN DCTD"/>
    <property type="match status" value="1"/>
</dbReference>
<dbReference type="InterPro" id="IPR003593">
    <property type="entry name" value="AAA+_ATPase"/>
</dbReference>
<dbReference type="Proteomes" id="UP000239388">
    <property type="component" value="Unassembled WGS sequence"/>
</dbReference>
<dbReference type="CDD" id="cd00009">
    <property type="entry name" value="AAA"/>
    <property type="match status" value="1"/>
</dbReference>
<feature type="domain" description="Response regulatory" evidence="13">
    <location>
        <begin position="12"/>
        <end position="126"/>
    </location>
</feature>
<dbReference type="GO" id="GO:0000160">
    <property type="term" value="P:phosphorelay signal transduction system"/>
    <property type="evidence" value="ECO:0007669"/>
    <property type="project" value="UniProtKB-KW"/>
</dbReference>
<dbReference type="InterPro" id="IPR058031">
    <property type="entry name" value="AAA_lid_NorR"/>
</dbReference>